<organism evidence="3 4">
    <name type="scientific">Vitrella brassicaformis (strain CCMP3155)</name>
    <dbReference type="NCBI Taxonomy" id="1169540"/>
    <lineage>
        <taxon>Eukaryota</taxon>
        <taxon>Sar</taxon>
        <taxon>Alveolata</taxon>
        <taxon>Colpodellida</taxon>
        <taxon>Vitrellaceae</taxon>
        <taxon>Vitrella</taxon>
    </lineage>
</organism>
<dbReference type="VEuPathDB" id="CryptoDB:Vbra_7726"/>
<dbReference type="Proteomes" id="UP000041254">
    <property type="component" value="Unassembled WGS sequence"/>
</dbReference>
<dbReference type="STRING" id="1169540.A0A0G4EK42"/>
<name>A0A0G4EK42_VITBC</name>
<keyword evidence="4" id="KW-1185">Reference proteome</keyword>
<feature type="region of interest" description="Disordered" evidence="1">
    <location>
        <begin position="605"/>
        <end position="731"/>
    </location>
</feature>
<sequence length="745" mass="83246">MACGPCRGLIRTVATKEVLLNGAAWLEEHPQEIYQFGGVRWDLIQAQGPRAWWMEHILLEREDFERFYWTDEIDISPTFGTELSYRRVNPFKAHANRDKQTSRPSYVPATSVNSSPPAPAPAPPPPPSSPPPPGSHLKKNTKSFRASLRFRYPPKPRCCQSNLPLPPQRVCYFEVEIDSISTRPRDTLISIGVATKPWAPHVLPGLLPASLGILSSGFIHGYPSRGRPYRKGCPQLREGDVVGCLVNRDRGLVGFLLNGGWLAEVVMEEVRLTWSGPAMFVTIGMLGDGELEVNFGRKHFVGSGDVMVDLPRGIKARLKEFYEIHNPVMLCQVDRIANLYMGREKELDEELTSHYGAGLSNLHEKQLDVVRRRVRNFFELFDPSKLTFEDVDDMIKRHSADTEEIHQALVSEYGVGLDAIHNRRKISLQRMLNDYFKLKGVETDTEGIKSVVNELFSRPEVLDTALREKFGDGLNYVLKKKLTKLYTMYAPDQVHEVDRLLNAYAGRCVDGEFELKFRLKERYAVDLDLISVEPSVDDGQTVHGHSSMEDTAPNLNDFPQEQQTTTVSMVDRRGSGPSVGSRLRLSHLQLSQIDGFTMSGSALDLQAAEGGDREETDSLPTLMRGPTINIGGVKVGHQRVSVTRTSRLGSTSSVPTTTNRRDHPPHSSSSPDTQFTTPLTGEQFFTTSPHDHRSRSALDQPPSGPHTPQGGRQTSINTNISERRGSVREPSVEMAEAWLLVEVAL</sequence>
<dbReference type="OrthoDB" id="258495at2759"/>
<feature type="domain" description="B30.2/SPRY" evidence="2">
    <location>
        <begin position="94"/>
        <end position="300"/>
    </location>
</feature>
<proteinExistence type="predicted"/>
<evidence type="ECO:0000313" key="4">
    <source>
        <dbReference type="Proteomes" id="UP000041254"/>
    </source>
</evidence>
<dbReference type="PROSITE" id="PS50188">
    <property type="entry name" value="B302_SPRY"/>
    <property type="match status" value="1"/>
</dbReference>
<feature type="compositionally biased region" description="Polar residues" evidence="1">
    <location>
        <begin position="710"/>
        <end position="720"/>
    </location>
</feature>
<dbReference type="CDD" id="cd12885">
    <property type="entry name" value="SPRY_RanBP_like"/>
    <property type="match status" value="1"/>
</dbReference>
<protein>
    <recommendedName>
        <fullName evidence="2">B30.2/SPRY domain-containing protein</fullName>
    </recommendedName>
</protein>
<dbReference type="Pfam" id="PF00622">
    <property type="entry name" value="SPRY"/>
    <property type="match status" value="1"/>
</dbReference>
<dbReference type="Gene3D" id="2.60.120.920">
    <property type="match status" value="1"/>
</dbReference>
<feature type="compositionally biased region" description="Basic and acidic residues" evidence="1">
    <location>
        <begin position="721"/>
        <end position="731"/>
    </location>
</feature>
<feature type="compositionally biased region" description="Pro residues" evidence="1">
    <location>
        <begin position="116"/>
        <end position="134"/>
    </location>
</feature>
<feature type="region of interest" description="Disordered" evidence="1">
    <location>
        <begin position="94"/>
        <end position="139"/>
    </location>
</feature>
<feature type="compositionally biased region" description="Polar residues" evidence="1">
    <location>
        <begin position="672"/>
        <end position="688"/>
    </location>
</feature>
<dbReference type="InterPro" id="IPR001870">
    <property type="entry name" value="B30.2/SPRY"/>
</dbReference>
<evidence type="ECO:0000256" key="1">
    <source>
        <dbReference type="SAM" id="MobiDB-lite"/>
    </source>
</evidence>
<feature type="compositionally biased region" description="Polar residues" evidence="1">
    <location>
        <begin position="640"/>
        <end position="658"/>
    </location>
</feature>
<dbReference type="InParanoid" id="A0A0G4EK42"/>
<dbReference type="AlphaFoldDB" id="A0A0G4EK42"/>
<dbReference type="EMBL" id="CDMY01000256">
    <property type="protein sequence ID" value="CEL97805.1"/>
    <property type="molecule type" value="Genomic_DNA"/>
</dbReference>
<dbReference type="InterPro" id="IPR003877">
    <property type="entry name" value="SPRY_dom"/>
</dbReference>
<feature type="region of interest" description="Disordered" evidence="1">
    <location>
        <begin position="538"/>
        <end position="559"/>
    </location>
</feature>
<evidence type="ECO:0000259" key="2">
    <source>
        <dbReference type="PROSITE" id="PS50188"/>
    </source>
</evidence>
<accession>A0A0G4EK42</accession>
<feature type="compositionally biased region" description="Polar residues" evidence="1">
    <location>
        <begin position="102"/>
        <end position="113"/>
    </location>
</feature>
<dbReference type="InterPro" id="IPR044736">
    <property type="entry name" value="Gid1/RanBPM/SPLA_SPRY"/>
</dbReference>
<evidence type="ECO:0000313" key="3">
    <source>
        <dbReference type="EMBL" id="CEL97805.1"/>
    </source>
</evidence>
<dbReference type="InterPro" id="IPR013320">
    <property type="entry name" value="ConA-like_dom_sf"/>
</dbReference>
<dbReference type="InterPro" id="IPR043136">
    <property type="entry name" value="B30.2/SPRY_sf"/>
</dbReference>
<gene>
    <name evidence="3" type="ORF">Vbra_7726</name>
</gene>
<dbReference type="SUPFAM" id="SSF49899">
    <property type="entry name" value="Concanavalin A-like lectins/glucanases"/>
    <property type="match status" value="1"/>
</dbReference>
<dbReference type="SMART" id="SM00449">
    <property type="entry name" value="SPRY"/>
    <property type="match status" value="1"/>
</dbReference>
<reference evidence="3 4" key="1">
    <citation type="submission" date="2014-11" db="EMBL/GenBank/DDBJ databases">
        <authorList>
            <person name="Zhu J."/>
            <person name="Qi W."/>
            <person name="Song R."/>
        </authorList>
    </citation>
    <scope>NUCLEOTIDE SEQUENCE [LARGE SCALE GENOMIC DNA]</scope>
</reference>